<evidence type="ECO:0000256" key="6">
    <source>
        <dbReference type="RuleBase" id="RU004057"/>
    </source>
</evidence>
<keyword evidence="3 7" id="KW-0812">Transmembrane</keyword>
<evidence type="ECO:0000256" key="4">
    <source>
        <dbReference type="ARBA" id="ARBA00022989"/>
    </source>
</evidence>
<comment type="similarity">
    <text evidence="6">Belongs to the exbB/tolQ family.</text>
</comment>
<keyword evidence="6" id="KW-0813">Transport</keyword>
<name>A0A1B9DXF0_9FLAO</name>
<dbReference type="InterPro" id="IPR050790">
    <property type="entry name" value="ExbB/TolQ_transport"/>
</dbReference>
<feature type="transmembrane region" description="Helical" evidence="7">
    <location>
        <begin position="139"/>
        <end position="164"/>
    </location>
</feature>
<evidence type="ECO:0000256" key="1">
    <source>
        <dbReference type="ARBA" id="ARBA00004651"/>
    </source>
</evidence>
<organism evidence="9 10">
    <name type="scientific">Flavobacterium crassostreae</name>
    <dbReference type="NCBI Taxonomy" id="1763534"/>
    <lineage>
        <taxon>Bacteria</taxon>
        <taxon>Pseudomonadati</taxon>
        <taxon>Bacteroidota</taxon>
        <taxon>Flavobacteriia</taxon>
        <taxon>Flavobacteriales</taxon>
        <taxon>Flavobacteriaceae</taxon>
        <taxon>Flavobacterium</taxon>
    </lineage>
</organism>
<dbReference type="AlphaFoldDB" id="A0A1B9DXF0"/>
<keyword evidence="4 7" id="KW-1133">Transmembrane helix</keyword>
<evidence type="ECO:0000256" key="2">
    <source>
        <dbReference type="ARBA" id="ARBA00022475"/>
    </source>
</evidence>
<reference evidence="9 10" key="1">
    <citation type="submission" date="2016-03" db="EMBL/GenBank/DDBJ databases">
        <authorList>
            <person name="Ploux O."/>
        </authorList>
    </citation>
    <scope>NUCLEOTIDE SEQUENCE [LARGE SCALE GENOMIC DNA]</scope>
    <source>
        <strain evidence="9 10">LPB0076</strain>
    </source>
</reference>
<gene>
    <name evidence="9" type="ORF">LPBF_10175</name>
</gene>
<comment type="subcellular location">
    <subcellularLocation>
        <location evidence="1">Cell membrane</location>
        <topology evidence="1">Multi-pass membrane protein</topology>
    </subcellularLocation>
    <subcellularLocation>
        <location evidence="6">Membrane</location>
        <topology evidence="6">Multi-pass membrane protein</topology>
    </subcellularLocation>
</comment>
<evidence type="ECO:0000256" key="5">
    <source>
        <dbReference type="ARBA" id="ARBA00023136"/>
    </source>
</evidence>
<sequence length="234" mass="25072">MSLMLQADTLSVAKESLAEAVPVEKTLSIIELLTSGGLAGQLIMSALFIMFFVALYLYFERLMAINAASKIDSTFMSQIRENIRNGRIDNAKMLCAHSKSPVGRLIEKGISRIGKPLDDINTAIENAGKLEIYKLEKNVSMLATISGAGPMTGFLGTVVGMIQAFHKMASGGGQIEVGALSEGIYTAMTTTVVGLVVGIIAYVGYNHLVVKTDKIVHQMEANAVDFLDLLNDPA</sequence>
<evidence type="ECO:0000313" key="10">
    <source>
        <dbReference type="Proteomes" id="UP000093510"/>
    </source>
</evidence>
<keyword evidence="6" id="KW-0653">Protein transport</keyword>
<feature type="domain" description="MotA/TolQ/ExbB proton channel" evidence="8">
    <location>
        <begin position="98"/>
        <end position="220"/>
    </location>
</feature>
<dbReference type="EMBL" id="LVEP01000038">
    <property type="protein sequence ID" value="OCB74357.1"/>
    <property type="molecule type" value="Genomic_DNA"/>
</dbReference>
<accession>A0A1B9DXF0</accession>
<evidence type="ECO:0000256" key="7">
    <source>
        <dbReference type="SAM" id="Phobius"/>
    </source>
</evidence>
<dbReference type="GO" id="GO:0005886">
    <property type="term" value="C:plasma membrane"/>
    <property type="evidence" value="ECO:0007669"/>
    <property type="project" value="UniProtKB-SubCell"/>
</dbReference>
<dbReference type="OrthoDB" id="4045at2"/>
<keyword evidence="10" id="KW-1185">Reference proteome</keyword>
<keyword evidence="2" id="KW-1003">Cell membrane</keyword>
<dbReference type="Pfam" id="PF01618">
    <property type="entry name" value="MotA_ExbB"/>
    <property type="match status" value="1"/>
</dbReference>
<dbReference type="PANTHER" id="PTHR30625:SF17">
    <property type="entry name" value="TOLQ-RELATED"/>
    <property type="match status" value="1"/>
</dbReference>
<dbReference type="RefSeq" id="WP_066335918.1">
    <property type="nucleotide sequence ID" value="NZ_CP017688.1"/>
</dbReference>
<dbReference type="Proteomes" id="UP000093510">
    <property type="component" value="Unassembled WGS sequence"/>
</dbReference>
<protein>
    <submittedName>
        <fullName evidence="9">Biopolymer transporter ExbB</fullName>
    </submittedName>
</protein>
<evidence type="ECO:0000313" key="9">
    <source>
        <dbReference type="EMBL" id="OCB74357.1"/>
    </source>
</evidence>
<comment type="caution">
    <text evidence="9">The sequence shown here is derived from an EMBL/GenBank/DDBJ whole genome shotgun (WGS) entry which is preliminary data.</text>
</comment>
<evidence type="ECO:0000256" key="3">
    <source>
        <dbReference type="ARBA" id="ARBA00022692"/>
    </source>
</evidence>
<proteinExistence type="inferred from homology"/>
<dbReference type="InterPro" id="IPR002898">
    <property type="entry name" value="MotA_ExbB_proton_chnl"/>
</dbReference>
<dbReference type="GO" id="GO:0017038">
    <property type="term" value="P:protein import"/>
    <property type="evidence" value="ECO:0007669"/>
    <property type="project" value="TreeGrafter"/>
</dbReference>
<evidence type="ECO:0000259" key="8">
    <source>
        <dbReference type="Pfam" id="PF01618"/>
    </source>
</evidence>
<dbReference type="PANTHER" id="PTHR30625">
    <property type="entry name" value="PROTEIN TOLQ"/>
    <property type="match status" value="1"/>
</dbReference>
<feature type="transmembrane region" description="Helical" evidence="7">
    <location>
        <begin position="38"/>
        <end position="59"/>
    </location>
</feature>
<dbReference type="STRING" id="1763534.GCA_001831475_00265"/>
<feature type="transmembrane region" description="Helical" evidence="7">
    <location>
        <begin position="184"/>
        <end position="205"/>
    </location>
</feature>
<keyword evidence="5 7" id="KW-0472">Membrane</keyword>